<keyword evidence="2" id="KW-0560">Oxidoreductase</keyword>
<dbReference type="FunFam" id="3.40.50.720:FF:000084">
    <property type="entry name" value="Short-chain dehydrogenase reductase"/>
    <property type="match status" value="1"/>
</dbReference>
<dbReference type="PROSITE" id="PS00061">
    <property type="entry name" value="ADH_SHORT"/>
    <property type="match status" value="1"/>
</dbReference>
<sequence length="255" mass="27175">MADSKGSRFEGKVAIVTGGCKGIGKGIVDVFVENGGKVAIFDIDDKLGGTLNSGEILYVNCNVTIEESIRTAVNTVVDKFGQIDCLVNNAGISVRTSLESSTMEDFRRLLDINLVAYFGTIKCAIPHLRKTKGSVVNISSINGIMANQSTGFYNASKGGVTALTKSFAIDEVKNGVRVNSISPGVIDTPMFQAVIQQQPPEFLHRWESISQMHRLGSPREIGLACLFLATDATFCTGVDLLCTGGAELGFGTKIN</sequence>
<reference evidence="3" key="1">
    <citation type="journal article" date="2019" name="bioRxiv">
        <title>The Genome of the Zebra Mussel, Dreissena polymorpha: A Resource for Invasive Species Research.</title>
        <authorList>
            <person name="McCartney M.A."/>
            <person name="Auch B."/>
            <person name="Kono T."/>
            <person name="Mallez S."/>
            <person name="Zhang Y."/>
            <person name="Obille A."/>
            <person name="Becker A."/>
            <person name="Abrahante J.E."/>
            <person name="Garbe J."/>
            <person name="Badalamenti J.P."/>
            <person name="Herman A."/>
            <person name="Mangelson H."/>
            <person name="Liachko I."/>
            <person name="Sullivan S."/>
            <person name="Sone E.D."/>
            <person name="Koren S."/>
            <person name="Silverstein K.A.T."/>
            <person name="Beckman K.B."/>
            <person name="Gohl D.M."/>
        </authorList>
    </citation>
    <scope>NUCLEOTIDE SEQUENCE</scope>
    <source>
        <strain evidence="3">Duluth1</strain>
        <tissue evidence="3">Whole animal</tissue>
    </source>
</reference>
<proteinExistence type="inferred from homology"/>
<dbReference type="PANTHER" id="PTHR24321">
    <property type="entry name" value="DEHYDROGENASES, SHORT CHAIN"/>
    <property type="match status" value="1"/>
</dbReference>
<dbReference type="InterPro" id="IPR002347">
    <property type="entry name" value="SDR_fam"/>
</dbReference>
<dbReference type="PRINTS" id="PR00081">
    <property type="entry name" value="GDHRDH"/>
</dbReference>
<evidence type="ECO:0000256" key="2">
    <source>
        <dbReference type="ARBA" id="ARBA00023002"/>
    </source>
</evidence>
<comment type="similarity">
    <text evidence="1">Belongs to the short-chain dehydrogenases/reductases (SDR) family.</text>
</comment>
<evidence type="ECO:0000313" key="3">
    <source>
        <dbReference type="EMBL" id="KAH3797047.1"/>
    </source>
</evidence>
<dbReference type="OrthoDB" id="47007at2759"/>
<evidence type="ECO:0000313" key="4">
    <source>
        <dbReference type="Proteomes" id="UP000828390"/>
    </source>
</evidence>
<dbReference type="SUPFAM" id="SSF51735">
    <property type="entry name" value="NAD(P)-binding Rossmann-fold domains"/>
    <property type="match status" value="1"/>
</dbReference>
<dbReference type="InterPro" id="IPR036291">
    <property type="entry name" value="NAD(P)-bd_dom_sf"/>
</dbReference>
<dbReference type="EMBL" id="JAIWYP010000007">
    <property type="protein sequence ID" value="KAH3797047.1"/>
    <property type="molecule type" value="Genomic_DNA"/>
</dbReference>
<reference evidence="3" key="2">
    <citation type="submission" date="2020-11" db="EMBL/GenBank/DDBJ databases">
        <authorList>
            <person name="McCartney M.A."/>
            <person name="Auch B."/>
            <person name="Kono T."/>
            <person name="Mallez S."/>
            <person name="Becker A."/>
            <person name="Gohl D.M."/>
            <person name="Silverstein K.A.T."/>
            <person name="Koren S."/>
            <person name="Bechman K.B."/>
            <person name="Herman A."/>
            <person name="Abrahante J.E."/>
            <person name="Garbe J."/>
        </authorList>
    </citation>
    <scope>NUCLEOTIDE SEQUENCE</scope>
    <source>
        <strain evidence="3">Duluth1</strain>
        <tissue evidence="3">Whole animal</tissue>
    </source>
</reference>
<keyword evidence="4" id="KW-1185">Reference proteome</keyword>
<protein>
    <submittedName>
        <fullName evidence="3">Uncharacterized protein</fullName>
    </submittedName>
</protein>
<dbReference type="PANTHER" id="PTHR24321:SF8">
    <property type="entry name" value="ESTRADIOL 17-BETA-DEHYDROGENASE 8-RELATED"/>
    <property type="match status" value="1"/>
</dbReference>
<name>A0A9D4J6H9_DREPO</name>
<comment type="caution">
    <text evidence="3">The sequence shown here is derived from an EMBL/GenBank/DDBJ whole genome shotgun (WGS) entry which is preliminary data.</text>
</comment>
<dbReference type="InterPro" id="IPR020904">
    <property type="entry name" value="Sc_DH/Rdtase_CS"/>
</dbReference>
<dbReference type="PRINTS" id="PR00080">
    <property type="entry name" value="SDRFAMILY"/>
</dbReference>
<dbReference type="Proteomes" id="UP000828390">
    <property type="component" value="Unassembled WGS sequence"/>
</dbReference>
<organism evidence="3 4">
    <name type="scientific">Dreissena polymorpha</name>
    <name type="common">Zebra mussel</name>
    <name type="synonym">Mytilus polymorpha</name>
    <dbReference type="NCBI Taxonomy" id="45954"/>
    <lineage>
        <taxon>Eukaryota</taxon>
        <taxon>Metazoa</taxon>
        <taxon>Spiralia</taxon>
        <taxon>Lophotrochozoa</taxon>
        <taxon>Mollusca</taxon>
        <taxon>Bivalvia</taxon>
        <taxon>Autobranchia</taxon>
        <taxon>Heteroconchia</taxon>
        <taxon>Euheterodonta</taxon>
        <taxon>Imparidentia</taxon>
        <taxon>Neoheterodontei</taxon>
        <taxon>Myida</taxon>
        <taxon>Dreissenoidea</taxon>
        <taxon>Dreissenidae</taxon>
        <taxon>Dreissena</taxon>
    </lineage>
</organism>
<evidence type="ECO:0000256" key="1">
    <source>
        <dbReference type="ARBA" id="ARBA00006484"/>
    </source>
</evidence>
<dbReference type="GO" id="GO:0016491">
    <property type="term" value="F:oxidoreductase activity"/>
    <property type="evidence" value="ECO:0007669"/>
    <property type="project" value="UniProtKB-KW"/>
</dbReference>
<accession>A0A9D4J6H9</accession>
<dbReference type="Pfam" id="PF13561">
    <property type="entry name" value="adh_short_C2"/>
    <property type="match status" value="1"/>
</dbReference>
<gene>
    <name evidence="3" type="ORF">DPMN_150622</name>
</gene>
<dbReference type="Gene3D" id="3.40.50.720">
    <property type="entry name" value="NAD(P)-binding Rossmann-like Domain"/>
    <property type="match status" value="1"/>
</dbReference>
<dbReference type="AlphaFoldDB" id="A0A9D4J6H9"/>